<dbReference type="PROSITE" id="PS00237">
    <property type="entry name" value="G_PROTEIN_RECEP_F1_1"/>
    <property type="match status" value="1"/>
</dbReference>
<organism evidence="15 16">
    <name type="scientific">Acipenser oxyrinchus oxyrinchus</name>
    <dbReference type="NCBI Taxonomy" id="40147"/>
    <lineage>
        <taxon>Eukaryota</taxon>
        <taxon>Metazoa</taxon>
        <taxon>Chordata</taxon>
        <taxon>Craniata</taxon>
        <taxon>Vertebrata</taxon>
        <taxon>Euteleostomi</taxon>
        <taxon>Actinopterygii</taxon>
        <taxon>Chondrostei</taxon>
        <taxon>Acipenseriformes</taxon>
        <taxon>Acipenseridae</taxon>
        <taxon>Acipenser</taxon>
    </lineage>
</organism>
<reference evidence="15" key="1">
    <citation type="submission" date="2022-02" db="EMBL/GenBank/DDBJ databases">
        <title>Atlantic sturgeon de novo genome assembly.</title>
        <authorList>
            <person name="Stock M."/>
            <person name="Klopp C."/>
            <person name="Guiguen Y."/>
            <person name="Cabau C."/>
            <person name="Parinello H."/>
            <person name="Santidrian Yebra-Pimentel E."/>
            <person name="Kuhl H."/>
            <person name="Dirks R.P."/>
            <person name="Guessner J."/>
            <person name="Wuertz S."/>
            <person name="Du K."/>
            <person name="Schartl M."/>
        </authorList>
    </citation>
    <scope>NUCLEOTIDE SEQUENCE</scope>
    <source>
        <strain evidence="15">STURGEONOMICS-FGT-2020</strain>
        <tissue evidence="15">Whole blood</tissue>
    </source>
</reference>
<keyword evidence="16" id="KW-1185">Reference proteome</keyword>
<feature type="transmembrane region" description="Helical" evidence="13">
    <location>
        <begin position="273"/>
        <end position="291"/>
    </location>
</feature>
<dbReference type="InterPro" id="IPR000276">
    <property type="entry name" value="GPCR_Rhodpsn"/>
</dbReference>
<dbReference type="PROSITE" id="PS50262">
    <property type="entry name" value="G_PROTEIN_RECEP_F1_2"/>
    <property type="match status" value="1"/>
</dbReference>
<keyword evidence="6 12" id="KW-0297">G-protein coupled receptor</keyword>
<comment type="subcellular location">
    <subcellularLocation>
        <location evidence="1">Cell membrane</location>
        <topology evidence="1">Multi-pass membrane protein</topology>
    </subcellularLocation>
</comment>
<evidence type="ECO:0000313" key="16">
    <source>
        <dbReference type="Proteomes" id="UP001230051"/>
    </source>
</evidence>
<dbReference type="InterPro" id="IPR000826">
    <property type="entry name" value="Formyl_rcpt-rel"/>
</dbReference>
<keyword evidence="5 13" id="KW-1133">Transmembrane helix</keyword>
<evidence type="ECO:0000256" key="3">
    <source>
        <dbReference type="ARBA" id="ARBA00022553"/>
    </source>
</evidence>
<evidence type="ECO:0000256" key="8">
    <source>
        <dbReference type="ARBA" id="ARBA00023170"/>
    </source>
</evidence>
<feature type="domain" description="G-protein coupled receptors family 1 profile" evidence="14">
    <location>
        <begin position="42"/>
        <end position="288"/>
    </location>
</feature>
<dbReference type="GO" id="GO:0007200">
    <property type="term" value="P:phospholipase C-activating G protein-coupled receptor signaling pathway"/>
    <property type="evidence" value="ECO:0007669"/>
    <property type="project" value="TreeGrafter"/>
</dbReference>
<keyword evidence="9" id="KW-0325">Glycoprotein</keyword>
<dbReference type="GO" id="GO:0004974">
    <property type="term" value="F:leukotriene receptor activity"/>
    <property type="evidence" value="ECO:0007669"/>
    <property type="project" value="UniProtKB-ARBA"/>
</dbReference>
<evidence type="ECO:0000256" key="12">
    <source>
        <dbReference type="RuleBase" id="RU000688"/>
    </source>
</evidence>
<feature type="transmembrane region" description="Helical" evidence="13">
    <location>
        <begin position="30"/>
        <end position="52"/>
    </location>
</feature>
<evidence type="ECO:0000256" key="11">
    <source>
        <dbReference type="ARBA" id="ARBA00025736"/>
    </source>
</evidence>
<dbReference type="PRINTS" id="PR00237">
    <property type="entry name" value="GPCRRHODOPSN"/>
</dbReference>
<evidence type="ECO:0000256" key="6">
    <source>
        <dbReference type="ARBA" id="ARBA00023040"/>
    </source>
</evidence>
<name>A0AAD8FS84_ACIOX</name>
<evidence type="ECO:0000256" key="1">
    <source>
        <dbReference type="ARBA" id="ARBA00004651"/>
    </source>
</evidence>
<dbReference type="EMBL" id="JAGXEW010000048">
    <property type="protein sequence ID" value="KAK1152041.1"/>
    <property type="molecule type" value="Genomic_DNA"/>
</dbReference>
<protein>
    <submittedName>
        <fullName evidence="15">Leukotriene B4 receptor 1-like</fullName>
    </submittedName>
</protein>
<keyword evidence="10 12" id="KW-0807">Transducer</keyword>
<dbReference type="Pfam" id="PF00001">
    <property type="entry name" value="7tm_1"/>
    <property type="match status" value="1"/>
</dbReference>
<dbReference type="GO" id="GO:0004875">
    <property type="term" value="F:complement receptor activity"/>
    <property type="evidence" value="ECO:0007669"/>
    <property type="project" value="TreeGrafter"/>
</dbReference>
<proteinExistence type="inferred from homology"/>
<evidence type="ECO:0000256" key="9">
    <source>
        <dbReference type="ARBA" id="ARBA00023180"/>
    </source>
</evidence>
<feature type="transmembrane region" description="Helical" evidence="13">
    <location>
        <begin position="230"/>
        <end position="253"/>
    </location>
</feature>
<evidence type="ECO:0000313" key="15">
    <source>
        <dbReference type="EMBL" id="KAK1152041.1"/>
    </source>
</evidence>
<dbReference type="GO" id="GO:0005886">
    <property type="term" value="C:plasma membrane"/>
    <property type="evidence" value="ECO:0007669"/>
    <property type="project" value="UniProtKB-SubCell"/>
</dbReference>
<dbReference type="InterPro" id="IPR017452">
    <property type="entry name" value="GPCR_Rhodpsn_7TM"/>
</dbReference>
<dbReference type="GO" id="GO:0007204">
    <property type="term" value="P:positive regulation of cytosolic calcium ion concentration"/>
    <property type="evidence" value="ECO:0007669"/>
    <property type="project" value="TreeGrafter"/>
</dbReference>
<evidence type="ECO:0000256" key="5">
    <source>
        <dbReference type="ARBA" id="ARBA00022989"/>
    </source>
</evidence>
<accession>A0AAD8FS84</accession>
<dbReference type="PANTHER" id="PTHR24225:SF72">
    <property type="entry name" value="G-PROTEIN COUPLED RECEPTORS FAMILY 1 PROFILE DOMAIN-CONTAINING PROTEIN-RELATED"/>
    <property type="match status" value="1"/>
</dbReference>
<keyword evidence="3" id="KW-0597">Phosphoprotein</keyword>
<dbReference type="AlphaFoldDB" id="A0AAD8FS84"/>
<evidence type="ECO:0000256" key="13">
    <source>
        <dbReference type="SAM" id="Phobius"/>
    </source>
</evidence>
<keyword evidence="7 13" id="KW-0472">Membrane</keyword>
<feature type="transmembrane region" description="Helical" evidence="13">
    <location>
        <begin position="59"/>
        <end position="80"/>
    </location>
</feature>
<keyword evidence="2" id="KW-1003">Cell membrane</keyword>
<keyword evidence="8 12" id="KW-0675">Receptor</keyword>
<dbReference type="GO" id="GO:0006954">
    <property type="term" value="P:inflammatory response"/>
    <property type="evidence" value="ECO:0007669"/>
    <property type="project" value="TreeGrafter"/>
</dbReference>
<evidence type="ECO:0000256" key="4">
    <source>
        <dbReference type="ARBA" id="ARBA00022692"/>
    </source>
</evidence>
<evidence type="ECO:0000256" key="2">
    <source>
        <dbReference type="ARBA" id="ARBA00022475"/>
    </source>
</evidence>
<dbReference type="PANTHER" id="PTHR24225">
    <property type="entry name" value="CHEMOTACTIC RECEPTOR"/>
    <property type="match status" value="1"/>
</dbReference>
<dbReference type="Proteomes" id="UP001230051">
    <property type="component" value="Unassembled WGS sequence"/>
</dbReference>
<keyword evidence="4 12" id="KW-0812">Transmembrane</keyword>
<gene>
    <name evidence="15" type="primary">LTB4R</name>
    <name evidence="15" type="ORF">AOXY_G31593</name>
</gene>
<comment type="similarity">
    <text evidence="12">Belongs to the G-protein coupled receptor 1 family.</text>
</comment>
<evidence type="ECO:0000256" key="10">
    <source>
        <dbReference type="ARBA" id="ARBA00023224"/>
    </source>
</evidence>
<dbReference type="FunFam" id="1.20.1070.10:FF:000109">
    <property type="entry name" value="Leukotriene B4 receptor"/>
    <property type="match status" value="1"/>
</dbReference>
<feature type="transmembrane region" description="Helical" evidence="13">
    <location>
        <begin position="187"/>
        <end position="210"/>
    </location>
</feature>
<dbReference type="Gene3D" id="1.20.1070.10">
    <property type="entry name" value="Rhodopsin 7-helix transmembrane proteins"/>
    <property type="match status" value="1"/>
</dbReference>
<sequence length="320" mass="35478">MNISSTPIPSLTFCPPSSSSLGSSEIVNTLFLGLAFVLGFPGNLFVVWTVLCRVACRSVTCLLVLNLAVADTLVLLSSLLHTLCGGGRGWEFGSSFCKLVHYLCSVNMNASIFLLTAMSLDRFLAVFRPSLSSLEHSIEVSTDSFLMVSCVTDTFFFSLYFACRVFPKGELEYCMPFHSDPKHMVFQYLMEILSFLVPFSIILFSSLYIFRKLRNTVFENKSKQIILPVVVAFSVFWMPYHIVNLIQVSGALAGEKSMNNSLLGAAKIARPHVTAFAFFSSSVNPVLYAFIGRSYIRSDGINFIAIMLEQTNSELQGSRL</sequence>
<comment type="similarity">
    <text evidence="11">Belongs to the chemokine-like receptor (CMKLR) family.</text>
</comment>
<evidence type="ECO:0000256" key="7">
    <source>
        <dbReference type="ARBA" id="ARBA00023136"/>
    </source>
</evidence>
<comment type="caution">
    <text evidence="15">The sequence shown here is derived from an EMBL/GenBank/DDBJ whole genome shotgun (WGS) entry which is preliminary data.</text>
</comment>
<dbReference type="SUPFAM" id="SSF81321">
    <property type="entry name" value="Family A G protein-coupled receptor-like"/>
    <property type="match status" value="1"/>
</dbReference>
<evidence type="ECO:0000259" key="14">
    <source>
        <dbReference type="PROSITE" id="PS50262"/>
    </source>
</evidence>